<name>A0A9X6NAT4_HYPEX</name>
<sequence>MAKRKSSQKMKIPKKLAVKVEAPTKEQSKVLKEGAVFRRKEFSSATVHTVDGEAMDCFIRVRPLLPEESKCGEKKVGFFVADECEECRFRSCIY</sequence>
<keyword evidence="2" id="KW-1185">Reference proteome</keyword>
<evidence type="ECO:0000313" key="2">
    <source>
        <dbReference type="Proteomes" id="UP000192578"/>
    </source>
</evidence>
<dbReference type="AlphaFoldDB" id="A0A9X6NAT4"/>
<accession>A0A9X6NAT4</accession>
<protein>
    <submittedName>
        <fullName evidence="1">Uncharacterized protein</fullName>
    </submittedName>
</protein>
<evidence type="ECO:0000313" key="1">
    <source>
        <dbReference type="EMBL" id="OWA50847.1"/>
    </source>
</evidence>
<proteinExistence type="predicted"/>
<reference evidence="2" key="1">
    <citation type="submission" date="2017-01" db="EMBL/GenBank/DDBJ databases">
        <title>Comparative genomics of anhydrobiosis in the tardigrade Hypsibius dujardini.</title>
        <authorList>
            <person name="Yoshida Y."/>
            <person name="Koutsovoulos G."/>
            <person name="Laetsch D."/>
            <person name="Stevens L."/>
            <person name="Kumar S."/>
            <person name="Horikawa D."/>
            <person name="Ishino K."/>
            <person name="Komine S."/>
            <person name="Tomita M."/>
            <person name="Blaxter M."/>
            <person name="Arakawa K."/>
        </authorList>
    </citation>
    <scope>NUCLEOTIDE SEQUENCE [LARGE SCALE GENOMIC DNA]</scope>
    <source>
        <strain evidence="2">Z151</strain>
    </source>
</reference>
<comment type="caution">
    <text evidence="1">The sequence shown here is derived from an EMBL/GenBank/DDBJ whole genome shotgun (WGS) entry which is preliminary data.</text>
</comment>
<dbReference type="EMBL" id="MTYJ01000206">
    <property type="protein sequence ID" value="OWA50847.1"/>
    <property type="molecule type" value="Genomic_DNA"/>
</dbReference>
<dbReference type="Proteomes" id="UP000192578">
    <property type="component" value="Unassembled WGS sequence"/>
</dbReference>
<organism evidence="1 2">
    <name type="scientific">Hypsibius exemplaris</name>
    <name type="common">Freshwater tardigrade</name>
    <dbReference type="NCBI Taxonomy" id="2072580"/>
    <lineage>
        <taxon>Eukaryota</taxon>
        <taxon>Metazoa</taxon>
        <taxon>Ecdysozoa</taxon>
        <taxon>Tardigrada</taxon>
        <taxon>Eutardigrada</taxon>
        <taxon>Parachela</taxon>
        <taxon>Hypsibioidea</taxon>
        <taxon>Hypsibiidae</taxon>
        <taxon>Hypsibius</taxon>
    </lineage>
</organism>
<gene>
    <name evidence="1" type="ORF">BV898_15351</name>
</gene>